<name>A0A1B2EF03_9HYPH</name>
<dbReference type="Pfam" id="PF16933">
    <property type="entry name" value="PelG"/>
    <property type="match status" value="1"/>
</dbReference>
<gene>
    <name evidence="2" type="ORF">BB934_10315</name>
</gene>
<organism evidence="2">
    <name type="scientific">Microvirga ossetica</name>
    <dbReference type="NCBI Taxonomy" id="1882682"/>
    <lineage>
        <taxon>Bacteria</taxon>
        <taxon>Pseudomonadati</taxon>
        <taxon>Pseudomonadota</taxon>
        <taxon>Alphaproteobacteria</taxon>
        <taxon>Hyphomicrobiales</taxon>
        <taxon>Methylobacteriaceae</taxon>
        <taxon>Microvirga</taxon>
    </lineage>
</organism>
<dbReference type="EMBL" id="CP016616">
    <property type="protein sequence ID" value="ANY78565.1"/>
    <property type="molecule type" value="Genomic_DNA"/>
</dbReference>
<feature type="transmembrane region" description="Helical" evidence="1">
    <location>
        <begin position="271"/>
        <end position="289"/>
    </location>
</feature>
<feature type="transmembrane region" description="Helical" evidence="1">
    <location>
        <begin position="229"/>
        <end position="251"/>
    </location>
</feature>
<dbReference type="KEGG" id="moc:BB934_10315"/>
<feature type="transmembrane region" description="Helical" evidence="1">
    <location>
        <begin position="421"/>
        <end position="443"/>
    </location>
</feature>
<feature type="transmembrane region" description="Helical" evidence="1">
    <location>
        <begin position="333"/>
        <end position="355"/>
    </location>
</feature>
<reference evidence="2" key="1">
    <citation type="submission" date="2016-07" db="EMBL/GenBank/DDBJ databases">
        <title>Microvirga ossetica sp. nov. a new species of rhizobia isolated from root nodules of the legume species Vicia alpestris Steven originated from North Ossetia region in the Caucasus.</title>
        <authorList>
            <person name="Safronova V.I."/>
            <person name="Kuznetsova I.G."/>
            <person name="Sazanova A.L."/>
            <person name="Belimov A."/>
            <person name="Andronov E."/>
            <person name="Osledkin Y.S."/>
            <person name="Onishchuk O.P."/>
            <person name="Kurchak O.N."/>
            <person name="Shaposhnikov A.I."/>
            <person name="Willems A."/>
            <person name="Tikhonovich I.A."/>
        </authorList>
    </citation>
    <scope>NUCLEOTIDE SEQUENCE [LARGE SCALE GENOMIC DNA]</scope>
    <source>
        <strain evidence="2">V5/3M</strain>
    </source>
</reference>
<keyword evidence="1" id="KW-0812">Transmembrane</keyword>
<dbReference type="AlphaFoldDB" id="A0A1B2EF03"/>
<keyword evidence="1" id="KW-1133">Transmembrane helix</keyword>
<sequence length="459" mass="49946">MAGIGFALRTLVERDDLSARLQGYGHAAIVAAGPWLFTVLALAAFEAATKGVLDREALSRVTALLIYNFSFSLVFSGPIVMVLTRHLADLLYARQAEEVPGVLIGALILLWGIQAPVGIAFVTLVLDLSAAESLLALLGFLVTGGVWLACVFLSALKNYRAISLAFALGMLVAFAAGTYLSPRYGEAGALAGLTLGLAVIFYILLGCILAEYPYGIRNPFGLLPSFRKYWDLACVGLFYNAAIWVDKWVMWLSPDGQSVAPGVITNPSYDSSMFLAYLTIVPALILFLVSIETRFFEQYVAFYRDIQNHATLQRIRQNHKLILSVLGEGIRNIAIVQGIICYLAILVAPGLIGLAKGGIELVSMFRFGVLGAFFHTLLLFAMIVIAYFDLRRILLGVTCLFFASNAILTLAFIPFGAPWTGYGYFLASLLSFAVACLAGIWCITRLPYMTFIANNRGLH</sequence>
<feature type="transmembrane region" description="Helical" evidence="1">
    <location>
        <begin position="65"/>
        <end position="87"/>
    </location>
</feature>
<feature type="transmembrane region" description="Helical" evidence="1">
    <location>
        <begin position="99"/>
        <end position="122"/>
    </location>
</feature>
<feature type="transmembrane region" description="Helical" evidence="1">
    <location>
        <begin position="134"/>
        <end position="155"/>
    </location>
</feature>
<feature type="transmembrane region" description="Helical" evidence="1">
    <location>
        <begin position="162"/>
        <end position="181"/>
    </location>
</feature>
<protein>
    <recommendedName>
        <fullName evidence="3">Histidine kinase</fullName>
    </recommendedName>
</protein>
<evidence type="ECO:0008006" key="3">
    <source>
        <dbReference type="Google" id="ProtNLM"/>
    </source>
</evidence>
<feature type="transmembrane region" description="Helical" evidence="1">
    <location>
        <begin position="367"/>
        <end position="388"/>
    </location>
</feature>
<keyword evidence="1" id="KW-0472">Membrane</keyword>
<dbReference type="OrthoDB" id="37830at2"/>
<feature type="transmembrane region" description="Helical" evidence="1">
    <location>
        <begin position="187"/>
        <end position="209"/>
    </location>
</feature>
<accession>A0A1B2EF03</accession>
<dbReference type="InterPro" id="IPR031617">
    <property type="entry name" value="PelG"/>
</dbReference>
<dbReference type="RefSeq" id="WP_099509567.1">
    <property type="nucleotide sequence ID" value="NZ_CP016616.1"/>
</dbReference>
<evidence type="ECO:0000313" key="2">
    <source>
        <dbReference type="EMBL" id="ANY78565.1"/>
    </source>
</evidence>
<evidence type="ECO:0000256" key="1">
    <source>
        <dbReference type="SAM" id="Phobius"/>
    </source>
</evidence>
<feature type="transmembrane region" description="Helical" evidence="1">
    <location>
        <begin position="24"/>
        <end position="45"/>
    </location>
</feature>
<feature type="transmembrane region" description="Helical" evidence="1">
    <location>
        <begin position="393"/>
        <end position="415"/>
    </location>
</feature>
<proteinExistence type="predicted"/>